<feature type="binding site" evidence="6">
    <location>
        <position position="127"/>
    </location>
    <ligand>
        <name>S-adenosyl-L-methionine</name>
        <dbReference type="ChEBI" id="CHEBI:59789"/>
    </ligand>
</feature>
<dbReference type="PANTHER" id="PTHR12133">
    <property type="entry name" value="TRNA (ADENINE(58)-N(1))-METHYLTRANSFERASE"/>
    <property type="match status" value="1"/>
</dbReference>
<dbReference type="GO" id="GO:0160107">
    <property type="term" value="F:tRNA (adenine(58)-N1)-methyltransferase activity"/>
    <property type="evidence" value="ECO:0007669"/>
    <property type="project" value="UniProtKB-EC"/>
</dbReference>
<evidence type="ECO:0000256" key="4">
    <source>
        <dbReference type="ARBA" id="ARBA00022694"/>
    </source>
</evidence>
<protein>
    <recommendedName>
        <fullName evidence="5">tRNA (adenine(58)-N(1))-methyltransferase TrmI</fullName>
        <ecNumber evidence="5">2.1.1.220</ecNumber>
    </recommendedName>
</protein>
<dbReference type="InterPro" id="IPR014816">
    <property type="entry name" value="tRNA_MeTrfase_Gcd14"/>
</dbReference>
<name>B1I4R6_DESAP</name>
<comment type="catalytic activity">
    <reaction evidence="5">
        <text>adenosine(58) in tRNA + S-adenosyl-L-methionine = N(1)-methyladenosine(58) in tRNA + S-adenosyl-L-homocysteine + H(+)</text>
        <dbReference type="Rhea" id="RHEA:43152"/>
        <dbReference type="Rhea" id="RHEA-COMP:10365"/>
        <dbReference type="Rhea" id="RHEA-COMP:10366"/>
        <dbReference type="ChEBI" id="CHEBI:15378"/>
        <dbReference type="ChEBI" id="CHEBI:57856"/>
        <dbReference type="ChEBI" id="CHEBI:59789"/>
        <dbReference type="ChEBI" id="CHEBI:74411"/>
        <dbReference type="ChEBI" id="CHEBI:74491"/>
        <dbReference type="EC" id="2.1.1.220"/>
    </reaction>
</comment>
<dbReference type="GO" id="GO:0030488">
    <property type="term" value="P:tRNA methylation"/>
    <property type="evidence" value="ECO:0007669"/>
    <property type="project" value="InterPro"/>
</dbReference>
<evidence type="ECO:0000313" key="10">
    <source>
        <dbReference type="Proteomes" id="UP000008544"/>
    </source>
</evidence>
<evidence type="ECO:0000256" key="1">
    <source>
        <dbReference type="ARBA" id="ARBA00022603"/>
    </source>
</evidence>
<dbReference type="RefSeq" id="WP_012302572.1">
    <property type="nucleotide sequence ID" value="NC_010424.1"/>
</dbReference>
<keyword evidence="10" id="KW-1185">Reference proteome</keyword>
<dbReference type="SUPFAM" id="SSF53335">
    <property type="entry name" value="S-adenosyl-L-methionine-dependent methyltransferases"/>
    <property type="match status" value="1"/>
</dbReference>
<feature type="binding site" evidence="6">
    <location>
        <position position="173"/>
    </location>
    <ligand>
        <name>S-adenosyl-L-methionine</name>
        <dbReference type="ChEBI" id="CHEBI:59789"/>
    </ligand>
</feature>
<evidence type="ECO:0000256" key="3">
    <source>
        <dbReference type="ARBA" id="ARBA00022691"/>
    </source>
</evidence>
<dbReference type="CDD" id="cd02440">
    <property type="entry name" value="AdoMet_MTases"/>
    <property type="match status" value="1"/>
</dbReference>
<sequence length="286" mass="31720">MEFREGELVIFLDHQERSFVQRLHPQGKLQTHRGFVPHADVIGCVPGTAFVTTKGKELFAFRPTLVDFTMNMPRKSGIIYPKDTAYILLWADVRPGGRVVAGGVGSGALLLALASQVGASGFVWGYDVRQDMLDFAAANLRQFLGDHPANTEFKLGNVYENIDERDVDSVILDVPEPWQAVEPSALALKPGGIIIAYMPTIRQAESFTGALRGSNRFGLVQTVEILVRDWHIRERSVRPNHRMVGHTGFLTVARRIVRPEGQAPPEDPPTEPESERGAPFPKETQD</sequence>
<gene>
    <name evidence="9" type="ordered locus">Daud_1481</name>
</gene>
<proteinExistence type="inferred from homology"/>
<dbReference type="KEGG" id="dau:Daud_1481"/>
<evidence type="ECO:0000256" key="5">
    <source>
        <dbReference type="PIRNR" id="PIRNR017269"/>
    </source>
</evidence>
<dbReference type="AlphaFoldDB" id="B1I4R6"/>
<dbReference type="InterPro" id="IPR029063">
    <property type="entry name" value="SAM-dependent_MTases_sf"/>
</dbReference>
<dbReference type="Gene3D" id="3.40.50.150">
    <property type="entry name" value="Vaccinia Virus protein VP39"/>
    <property type="match status" value="1"/>
</dbReference>
<evidence type="ECO:0000256" key="6">
    <source>
        <dbReference type="PIRSR" id="PIRSR017269-1"/>
    </source>
</evidence>
<keyword evidence="1 5" id="KW-0489">Methyltransferase</keyword>
<dbReference type="OrthoDB" id="9781391at2"/>
<feature type="binding site" evidence="6">
    <location>
        <begin position="106"/>
        <end position="109"/>
    </location>
    <ligand>
        <name>S-adenosyl-L-methionine</name>
        <dbReference type="ChEBI" id="CHEBI:59789"/>
    </ligand>
</feature>
<dbReference type="Pfam" id="PF08704">
    <property type="entry name" value="GCD14"/>
    <property type="match status" value="1"/>
</dbReference>
<evidence type="ECO:0000259" key="8">
    <source>
        <dbReference type="Pfam" id="PF08704"/>
    </source>
</evidence>
<feature type="region of interest" description="Disordered" evidence="7">
    <location>
        <begin position="257"/>
        <end position="286"/>
    </location>
</feature>
<dbReference type="Gene3D" id="3.10.330.20">
    <property type="match status" value="1"/>
</dbReference>
<keyword evidence="3 5" id="KW-0949">S-adenosyl-L-methionine</keyword>
<evidence type="ECO:0000313" key="9">
    <source>
        <dbReference type="EMBL" id="ACA59987.1"/>
    </source>
</evidence>
<dbReference type="Proteomes" id="UP000008544">
    <property type="component" value="Chromosome"/>
</dbReference>
<dbReference type="eggNOG" id="COG2519">
    <property type="taxonomic scope" value="Bacteria"/>
</dbReference>
<organism evidence="9 10">
    <name type="scientific">Desulforudis audaxviator (strain MP104C)</name>
    <dbReference type="NCBI Taxonomy" id="477974"/>
    <lineage>
        <taxon>Bacteria</taxon>
        <taxon>Bacillati</taxon>
        <taxon>Bacillota</taxon>
        <taxon>Clostridia</taxon>
        <taxon>Thermoanaerobacterales</taxon>
        <taxon>Candidatus Desulforudaceae</taxon>
        <taxon>Candidatus Desulforudis</taxon>
    </lineage>
</organism>
<feature type="domain" description="tRNA (adenine(58)-N(1))-methyltransferase catalytic subunit TRM61 C-terminal" evidence="8">
    <location>
        <begin position="62"/>
        <end position="237"/>
    </location>
</feature>
<dbReference type="HOGENOM" id="CLU_025402_0_0_9"/>
<keyword evidence="2 5" id="KW-0808">Transferase</keyword>
<evidence type="ECO:0000256" key="2">
    <source>
        <dbReference type="ARBA" id="ARBA00022679"/>
    </source>
</evidence>
<evidence type="ECO:0000256" key="7">
    <source>
        <dbReference type="SAM" id="MobiDB-lite"/>
    </source>
</evidence>
<dbReference type="GO" id="GO:0031515">
    <property type="term" value="C:tRNA (m1A) methyltransferase complex"/>
    <property type="evidence" value="ECO:0007669"/>
    <property type="project" value="UniProtKB-UniRule"/>
</dbReference>
<dbReference type="EC" id="2.1.1.220" evidence="5"/>
<reference evidence="9 10" key="2">
    <citation type="journal article" date="2008" name="Science">
        <title>Environmental genomics reveals a single-species ecosystem deep within Earth.</title>
        <authorList>
            <person name="Chivian D."/>
            <person name="Brodie E.L."/>
            <person name="Alm E.J."/>
            <person name="Culley D.E."/>
            <person name="Dehal P.S."/>
            <person name="Desantis T.Z."/>
            <person name="Gihring T.M."/>
            <person name="Lapidus A."/>
            <person name="Lin L.H."/>
            <person name="Lowry S.R."/>
            <person name="Moser D.P."/>
            <person name="Richardson P.M."/>
            <person name="Southam G."/>
            <person name="Wanger G."/>
            <person name="Pratt L.M."/>
            <person name="Andersen G.L."/>
            <person name="Hazen T.C."/>
            <person name="Brockman F.J."/>
            <person name="Arkin A.P."/>
            <person name="Onstott T.C."/>
        </authorList>
    </citation>
    <scope>NUCLEOTIDE SEQUENCE [LARGE SCALE GENOMIC DNA]</scope>
    <source>
        <strain evidence="9 10">MP104C</strain>
    </source>
</reference>
<comment type="similarity">
    <text evidence="5">Belongs to the class I-like SAM-binding methyltransferase superfamily. TRM61 family.</text>
</comment>
<dbReference type="PIRSF" id="PIRSF017269">
    <property type="entry name" value="GCD14"/>
    <property type="match status" value="1"/>
</dbReference>
<accession>B1I4R6</accession>
<dbReference type="Pfam" id="PF14801">
    <property type="entry name" value="TrmI-like_N"/>
    <property type="match status" value="1"/>
</dbReference>
<dbReference type="PROSITE" id="PS51620">
    <property type="entry name" value="SAM_TRM61"/>
    <property type="match status" value="1"/>
</dbReference>
<comment type="function">
    <text evidence="5">Catalyzes the S-adenosyl-L-methionine-dependent formation of N(1)-methyladenine at position 58 (m1A58) in tRNA.</text>
</comment>
<dbReference type="STRING" id="477974.Daud_1481"/>
<dbReference type="EMBL" id="CP000860">
    <property type="protein sequence ID" value="ACA59987.1"/>
    <property type="molecule type" value="Genomic_DNA"/>
</dbReference>
<comment type="subunit">
    <text evidence="5">Homotetramer composed of a dimer of dimers.</text>
</comment>
<dbReference type="PANTHER" id="PTHR12133:SF1">
    <property type="entry name" value="TRNA (ADENINE(58)-N(1))-METHYLTRANSFERASE, MITOCHONDRIAL"/>
    <property type="match status" value="1"/>
</dbReference>
<dbReference type="InterPro" id="IPR049470">
    <property type="entry name" value="TRM61_C"/>
</dbReference>
<reference evidence="10" key="1">
    <citation type="submission" date="2007-10" db="EMBL/GenBank/DDBJ databases">
        <title>Complete sequence of chromosome of Desulforudis audaxviator MP104C.</title>
        <authorList>
            <person name="Copeland A."/>
            <person name="Lucas S."/>
            <person name="Lapidus A."/>
            <person name="Barry K."/>
            <person name="Glavina del Rio T."/>
            <person name="Dalin E."/>
            <person name="Tice H."/>
            <person name="Bruce D."/>
            <person name="Pitluck S."/>
            <person name="Lowry S.R."/>
            <person name="Larimer F."/>
            <person name="Land M.L."/>
            <person name="Hauser L."/>
            <person name="Kyrpides N."/>
            <person name="Ivanova N.N."/>
            <person name="Richardson P."/>
        </authorList>
    </citation>
    <scope>NUCLEOTIDE SEQUENCE [LARGE SCALE GENOMIC DNA]</scope>
    <source>
        <strain evidence="10">MP104C</strain>
    </source>
</reference>
<keyword evidence="4 5" id="KW-0819">tRNA processing</keyword>